<dbReference type="RefSeq" id="WP_246371017.1">
    <property type="nucleotide sequence ID" value="NZ_CP136959.1"/>
</dbReference>
<proteinExistence type="predicted"/>
<reference evidence="1 2" key="1">
    <citation type="submission" date="2020-08" db="EMBL/GenBank/DDBJ databases">
        <title>Sequencing the genomes of 1000 actinobacteria strains.</title>
        <authorList>
            <person name="Klenk H.-P."/>
        </authorList>
    </citation>
    <scope>NUCLEOTIDE SEQUENCE [LARGE SCALE GENOMIC DNA]</scope>
    <source>
        <strain evidence="1 2">DSM 23040</strain>
    </source>
</reference>
<keyword evidence="1" id="KW-0378">Hydrolase</keyword>
<comment type="caution">
    <text evidence="1">The sequence shown here is derived from an EMBL/GenBank/DDBJ whole genome shotgun (WGS) entry which is preliminary data.</text>
</comment>
<dbReference type="SUPFAM" id="SSF55909">
    <property type="entry name" value="Pentein"/>
    <property type="match status" value="1"/>
</dbReference>
<sequence length="268" mass="29833">MTTILMCRPTHFDVSYQINPWMDPSAGAKAEIAVAEWQKLYEKYLELGYDIELIDQVEGLPDMVYAANGGFTLDGKAYGAKFAFPERVDEGPAYMDWFDAHGFEVFEPKYVNEGEGDMLMAGETILAGWGLRSTIESHDELRRIFDREVLSLRLVDPRFYHLDTALTVLEGAEGQDGPNVAFLREAFDEPSLKLLDQRFPDAIHASAADAEVLGLNMFGTGGDLVVSDRLTDLDRQLEDAGYRTHAVGLPELLKGGGSIKCCTLLLRR</sequence>
<name>A0A839QY42_9MICO</name>
<dbReference type="AlphaFoldDB" id="A0A839QY42"/>
<dbReference type="Gene3D" id="3.75.10.10">
    <property type="entry name" value="L-arginine/glycine Amidinotransferase, Chain A"/>
    <property type="match status" value="1"/>
</dbReference>
<dbReference type="GO" id="GO:0016787">
    <property type="term" value="F:hydrolase activity"/>
    <property type="evidence" value="ECO:0007669"/>
    <property type="project" value="UniProtKB-KW"/>
</dbReference>
<dbReference type="NCBIfam" id="NF045659">
    <property type="entry name" value="DiMArgaseDdahMtb"/>
    <property type="match status" value="1"/>
</dbReference>
<evidence type="ECO:0000313" key="2">
    <source>
        <dbReference type="Proteomes" id="UP000568050"/>
    </source>
</evidence>
<keyword evidence="2" id="KW-1185">Reference proteome</keyword>
<organism evidence="1 2">
    <name type="scientific">Helcobacillus massiliensis</name>
    <dbReference type="NCBI Taxonomy" id="521392"/>
    <lineage>
        <taxon>Bacteria</taxon>
        <taxon>Bacillati</taxon>
        <taxon>Actinomycetota</taxon>
        <taxon>Actinomycetes</taxon>
        <taxon>Micrococcales</taxon>
        <taxon>Dermabacteraceae</taxon>
        <taxon>Helcobacillus</taxon>
    </lineage>
</organism>
<gene>
    <name evidence="1" type="ORF">FHX50_002061</name>
</gene>
<dbReference type="Proteomes" id="UP000568050">
    <property type="component" value="Unassembled WGS sequence"/>
</dbReference>
<protein>
    <submittedName>
        <fullName evidence="1">N-dimethylarginine dimethylaminohydrolase</fullName>
    </submittedName>
</protein>
<evidence type="ECO:0000313" key="1">
    <source>
        <dbReference type="EMBL" id="MBB3023760.1"/>
    </source>
</evidence>
<accession>A0A839QY42</accession>
<dbReference type="EMBL" id="JACHWP010000011">
    <property type="protein sequence ID" value="MBB3023760.1"/>
    <property type="molecule type" value="Genomic_DNA"/>
</dbReference>